<organism evidence="2 3">
    <name type="scientific">Kribbella albertanoniae</name>
    <dbReference type="NCBI Taxonomy" id="1266829"/>
    <lineage>
        <taxon>Bacteria</taxon>
        <taxon>Bacillati</taxon>
        <taxon>Actinomycetota</taxon>
        <taxon>Actinomycetes</taxon>
        <taxon>Propionibacteriales</taxon>
        <taxon>Kribbellaceae</taxon>
        <taxon>Kribbella</taxon>
    </lineage>
</organism>
<dbReference type="SUPFAM" id="SSF88713">
    <property type="entry name" value="Glycoside hydrolase/deacetylase"/>
    <property type="match status" value="1"/>
</dbReference>
<dbReference type="Gene3D" id="3.20.20.370">
    <property type="entry name" value="Glycoside hydrolase/deacetylase"/>
    <property type="match status" value="1"/>
</dbReference>
<feature type="domain" description="NodB homology" evidence="1">
    <location>
        <begin position="32"/>
        <end position="156"/>
    </location>
</feature>
<dbReference type="OrthoDB" id="9784220at2"/>
<evidence type="ECO:0000313" key="3">
    <source>
        <dbReference type="Proteomes" id="UP000295075"/>
    </source>
</evidence>
<keyword evidence="3" id="KW-1185">Reference proteome</keyword>
<comment type="caution">
    <text evidence="2">The sequence shown here is derived from an EMBL/GenBank/DDBJ whole genome shotgun (WGS) entry which is preliminary data.</text>
</comment>
<evidence type="ECO:0000259" key="1">
    <source>
        <dbReference type="PROSITE" id="PS51677"/>
    </source>
</evidence>
<dbReference type="EMBL" id="SMKA01000002">
    <property type="protein sequence ID" value="TDC35493.1"/>
    <property type="molecule type" value="Genomic_DNA"/>
</dbReference>
<dbReference type="InterPro" id="IPR002509">
    <property type="entry name" value="NODB_dom"/>
</dbReference>
<protein>
    <submittedName>
        <fullName evidence="2">DUF2334 domain-containing protein</fullName>
    </submittedName>
</protein>
<dbReference type="InterPro" id="IPR011330">
    <property type="entry name" value="Glyco_hydro/deAcase_b/a-brl"/>
</dbReference>
<dbReference type="PANTHER" id="PTHR47561">
    <property type="entry name" value="POLYSACCHARIDE DEACETYLASE FAMILY PROTEIN (AFU_ORTHOLOGUE AFUA_6G05030)"/>
    <property type="match status" value="1"/>
</dbReference>
<proteinExistence type="predicted"/>
<dbReference type="GO" id="GO:0005975">
    <property type="term" value="P:carbohydrate metabolic process"/>
    <property type="evidence" value="ECO:0007669"/>
    <property type="project" value="InterPro"/>
</dbReference>
<dbReference type="PANTHER" id="PTHR47561:SF1">
    <property type="entry name" value="POLYSACCHARIDE DEACETYLASE FAMILY PROTEIN (AFU_ORTHOLOGUE AFUA_6G05030)"/>
    <property type="match status" value="1"/>
</dbReference>
<evidence type="ECO:0000313" key="2">
    <source>
        <dbReference type="EMBL" id="TDC35493.1"/>
    </source>
</evidence>
<dbReference type="Proteomes" id="UP000295075">
    <property type="component" value="Unassembled WGS sequence"/>
</dbReference>
<dbReference type="AlphaFoldDB" id="A0A4R4QJK8"/>
<gene>
    <name evidence="2" type="ORF">E1261_01110</name>
</gene>
<dbReference type="PROSITE" id="PS51677">
    <property type="entry name" value="NODB"/>
    <property type="match status" value="1"/>
</dbReference>
<sequence>MSDSQSSGASVCLSFDLDAISFWVGMLGLSSPTYISRGEFAATVAAPRILDLLDREEVKSTWFIPGMDAEAYPDVCKRIRDSGHEIGHHGYAHEVPTNLDEPAERRMIERGLEALDQVLGVTPTGYRSPAADLSPNTTSLLVEYGFRYDSSLWGSDYGMYRCRTADVVDPELPVQFGDELDLVEVPLGTIIDFVLLEFVMTPGLLLPASTDVVALGKRWIDDLEFLVDQVPGGTLTGVWHPAAIGRASKLRTVENFIRRGKELGVPFKTMSEAAEEWKSAH</sequence>
<name>A0A4R4QJK8_9ACTN</name>
<reference evidence="2 3" key="1">
    <citation type="submission" date="2019-03" db="EMBL/GenBank/DDBJ databases">
        <title>Draft genome sequences of novel Actinobacteria.</title>
        <authorList>
            <person name="Sahin N."/>
            <person name="Ay H."/>
            <person name="Saygin H."/>
        </authorList>
    </citation>
    <scope>NUCLEOTIDE SEQUENCE [LARGE SCALE GENOMIC DNA]</scope>
    <source>
        <strain evidence="2 3">JCM 30547</strain>
    </source>
</reference>
<dbReference type="Pfam" id="PF01522">
    <property type="entry name" value="Polysacc_deac_1"/>
    <property type="match status" value="1"/>
</dbReference>
<dbReference type="RefSeq" id="WP_132400292.1">
    <property type="nucleotide sequence ID" value="NZ_SMKA01000002.1"/>
</dbReference>
<dbReference type="GO" id="GO:0016810">
    <property type="term" value="F:hydrolase activity, acting on carbon-nitrogen (but not peptide) bonds"/>
    <property type="evidence" value="ECO:0007669"/>
    <property type="project" value="InterPro"/>
</dbReference>
<accession>A0A4R4QJK8</accession>